<dbReference type="PANTHER" id="PTHR42756">
    <property type="entry name" value="TRANSCRIPTIONAL REGULATOR, MARR"/>
    <property type="match status" value="1"/>
</dbReference>
<dbReference type="GO" id="GO:0003677">
    <property type="term" value="F:DNA binding"/>
    <property type="evidence" value="ECO:0007669"/>
    <property type="project" value="UniProtKB-KW"/>
</dbReference>
<evidence type="ECO:0000313" key="6">
    <source>
        <dbReference type="Proteomes" id="UP000287609"/>
    </source>
</evidence>
<name>A0A430FKI8_9BIFI</name>
<keyword evidence="6" id="KW-1185">Reference proteome</keyword>
<evidence type="ECO:0000256" key="1">
    <source>
        <dbReference type="ARBA" id="ARBA00023015"/>
    </source>
</evidence>
<evidence type="ECO:0000256" key="3">
    <source>
        <dbReference type="ARBA" id="ARBA00023163"/>
    </source>
</evidence>
<dbReference type="SUPFAM" id="SSF46785">
    <property type="entry name" value="Winged helix' DNA-binding domain"/>
    <property type="match status" value="1"/>
</dbReference>
<dbReference type="AlphaFoldDB" id="A0A430FKI8"/>
<reference evidence="5 6" key="1">
    <citation type="submission" date="2018-09" db="EMBL/GenBank/DDBJ databases">
        <title>Characterization of the phylogenetic diversity of five novel species belonging to the genus Bifidobacterium.</title>
        <authorList>
            <person name="Lugli G.A."/>
            <person name="Duranti S."/>
            <person name="Milani C."/>
        </authorList>
    </citation>
    <scope>NUCLEOTIDE SEQUENCE [LARGE SCALE GENOMIC DNA]</scope>
    <source>
        <strain evidence="5 6">2036B</strain>
    </source>
</reference>
<dbReference type="PANTHER" id="PTHR42756:SF1">
    <property type="entry name" value="TRANSCRIPTIONAL REPRESSOR OF EMRAB OPERON"/>
    <property type="match status" value="1"/>
</dbReference>
<keyword evidence="1" id="KW-0805">Transcription regulation</keyword>
<dbReference type="PRINTS" id="PR00598">
    <property type="entry name" value="HTHMARR"/>
</dbReference>
<organism evidence="5 6">
    <name type="scientific">Bifidobacterium dolichotidis</name>
    <dbReference type="NCBI Taxonomy" id="2306976"/>
    <lineage>
        <taxon>Bacteria</taxon>
        <taxon>Bacillati</taxon>
        <taxon>Actinomycetota</taxon>
        <taxon>Actinomycetes</taxon>
        <taxon>Bifidobacteriales</taxon>
        <taxon>Bifidobacteriaceae</taxon>
        <taxon>Bifidobacterium</taxon>
    </lineage>
</organism>
<dbReference type="RefSeq" id="WP_125964093.1">
    <property type="nucleotide sequence ID" value="NZ_QXGM01000004.1"/>
</dbReference>
<proteinExistence type="predicted"/>
<keyword evidence="3" id="KW-0804">Transcription</keyword>
<evidence type="ECO:0000313" key="5">
    <source>
        <dbReference type="EMBL" id="RSX53356.1"/>
    </source>
</evidence>
<keyword evidence="2" id="KW-0238">DNA-binding</keyword>
<feature type="domain" description="HTH marR-type" evidence="4">
    <location>
        <begin position="1"/>
        <end position="133"/>
    </location>
</feature>
<dbReference type="Proteomes" id="UP000287609">
    <property type="component" value="Unassembled WGS sequence"/>
</dbReference>
<evidence type="ECO:0000259" key="4">
    <source>
        <dbReference type="PROSITE" id="PS50995"/>
    </source>
</evidence>
<dbReference type="SMART" id="SM00347">
    <property type="entry name" value="HTH_MARR"/>
    <property type="match status" value="1"/>
</dbReference>
<dbReference type="GO" id="GO:0003700">
    <property type="term" value="F:DNA-binding transcription factor activity"/>
    <property type="evidence" value="ECO:0007669"/>
    <property type="project" value="InterPro"/>
</dbReference>
<protein>
    <submittedName>
        <fullName evidence="5">Transcriptional regulator, MarR family</fullName>
    </submittedName>
</protein>
<dbReference type="Gene3D" id="1.10.10.10">
    <property type="entry name" value="Winged helix-like DNA-binding domain superfamily/Winged helix DNA-binding domain"/>
    <property type="match status" value="1"/>
</dbReference>
<dbReference type="InterPro" id="IPR000835">
    <property type="entry name" value="HTH_MarR-typ"/>
</dbReference>
<evidence type="ECO:0000256" key="2">
    <source>
        <dbReference type="ARBA" id="ARBA00023125"/>
    </source>
</evidence>
<dbReference type="InterPro" id="IPR036390">
    <property type="entry name" value="WH_DNA-bd_sf"/>
</dbReference>
<dbReference type="InterPro" id="IPR036388">
    <property type="entry name" value="WH-like_DNA-bd_sf"/>
</dbReference>
<gene>
    <name evidence="5" type="ORF">D2E26_1398</name>
</gene>
<sequence>MDRIHYLLMKTHLIVRRRVDERISDLGLTPGQPKILSYLAEHGESDQTSIARACLIRKATIGSILKRMESQGLIQRRRSPEDSRAILVSLTPSGRDKESQLTPIFTEAVEPIRKTLTSRQIEQLIDLLTRVSSSLDDASQDELD</sequence>
<dbReference type="OrthoDB" id="9806864at2"/>
<comment type="caution">
    <text evidence="5">The sequence shown here is derived from an EMBL/GenBank/DDBJ whole genome shotgun (WGS) entry which is preliminary data.</text>
</comment>
<accession>A0A430FKI8</accession>
<dbReference type="Pfam" id="PF12802">
    <property type="entry name" value="MarR_2"/>
    <property type="match status" value="1"/>
</dbReference>
<dbReference type="EMBL" id="QXGM01000004">
    <property type="protein sequence ID" value="RSX53356.1"/>
    <property type="molecule type" value="Genomic_DNA"/>
</dbReference>
<dbReference type="PROSITE" id="PS50995">
    <property type="entry name" value="HTH_MARR_2"/>
    <property type="match status" value="1"/>
</dbReference>